<sequence>MPSGLGTW</sequence>
<name>A0A0A8Z5K2_ARUDO</name>
<dbReference type="EMBL" id="GBRH01263216">
    <property type="protein sequence ID" value="JAD34679.1"/>
    <property type="molecule type" value="Transcribed_RNA"/>
</dbReference>
<proteinExistence type="predicted"/>
<organism evidence="1">
    <name type="scientific">Arundo donax</name>
    <name type="common">Giant reed</name>
    <name type="synonym">Donax arundinaceus</name>
    <dbReference type="NCBI Taxonomy" id="35708"/>
    <lineage>
        <taxon>Eukaryota</taxon>
        <taxon>Viridiplantae</taxon>
        <taxon>Streptophyta</taxon>
        <taxon>Embryophyta</taxon>
        <taxon>Tracheophyta</taxon>
        <taxon>Spermatophyta</taxon>
        <taxon>Magnoliopsida</taxon>
        <taxon>Liliopsida</taxon>
        <taxon>Poales</taxon>
        <taxon>Poaceae</taxon>
        <taxon>PACMAD clade</taxon>
        <taxon>Arundinoideae</taxon>
        <taxon>Arundineae</taxon>
        <taxon>Arundo</taxon>
    </lineage>
</organism>
<protein>
    <submittedName>
        <fullName evidence="1">Uncharacterized protein</fullName>
    </submittedName>
</protein>
<accession>A0A0A8Z5K2</accession>
<reference evidence="1" key="1">
    <citation type="submission" date="2014-09" db="EMBL/GenBank/DDBJ databases">
        <authorList>
            <person name="Magalhaes I.L.F."/>
            <person name="Oliveira U."/>
            <person name="Santos F.R."/>
            <person name="Vidigal T.H.D.A."/>
            <person name="Brescovit A.D."/>
            <person name="Santos A.J."/>
        </authorList>
    </citation>
    <scope>NUCLEOTIDE SEQUENCE</scope>
    <source>
        <tissue evidence="1">Shoot tissue taken approximately 20 cm above the soil surface</tissue>
    </source>
</reference>
<reference evidence="1" key="2">
    <citation type="journal article" date="2015" name="Data Brief">
        <title>Shoot transcriptome of the giant reed, Arundo donax.</title>
        <authorList>
            <person name="Barrero R.A."/>
            <person name="Guerrero F.D."/>
            <person name="Moolhuijzen P."/>
            <person name="Goolsby J.A."/>
            <person name="Tidwell J."/>
            <person name="Bellgard S.E."/>
            <person name="Bellgard M.I."/>
        </authorList>
    </citation>
    <scope>NUCLEOTIDE SEQUENCE</scope>
    <source>
        <tissue evidence="1">Shoot tissue taken approximately 20 cm above the soil surface</tissue>
    </source>
</reference>
<evidence type="ECO:0000313" key="1">
    <source>
        <dbReference type="EMBL" id="JAD34679.1"/>
    </source>
</evidence>